<name>A0ACC1TYE5_9AGAR</name>
<accession>A0ACC1TYE5</accession>
<protein>
    <submittedName>
        <fullName evidence="1">Uncharacterized protein</fullName>
    </submittedName>
</protein>
<evidence type="ECO:0000313" key="2">
    <source>
        <dbReference type="Proteomes" id="UP001163835"/>
    </source>
</evidence>
<sequence length="294" mass="32834">MELTEPVTSREMGGLLNQSTTDSAVPIGNELWRNALCIAKMNRAMSDPANYQTHRQRTSRSASSDLKLDAIRVQSRLNALVPKLESLTPMQGKDFVISVYRRLAHPRGVVKQVAWSPSGHLLLTRLSRSINVWTQHGILQKTISRPTIVESIVWLPSTDEDKFTNPDFLSVEGSKVVRLSSNSKIYKPCIDYYVQILGIYKFGNMNLQGIAVTPDGNASSWGRNSVTFCRWSSAKSFKNGETDRSLVPVLSNVKGITVVPNSHNELLTLISYEDKATPQLWKLDTSKNTSRLTI</sequence>
<dbReference type="Proteomes" id="UP001163835">
    <property type="component" value="Unassembled WGS sequence"/>
</dbReference>
<dbReference type="EMBL" id="MU795147">
    <property type="protein sequence ID" value="KAJ3809602.1"/>
    <property type="molecule type" value="Genomic_DNA"/>
</dbReference>
<reference evidence="1" key="1">
    <citation type="submission" date="2022-09" db="EMBL/GenBank/DDBJ databases">
        <title>A Global Phylogenomic Analysis of the Shiitake Genus Lentinula.</title>
        <authorList>
            <consortium name="DOE Joint Genome Institute"/>
            <person name="Sierra-Patev S."/>
            <person name="Min B."/>
            <person name="Naranjo-Ortiz M."/>
            <person name="Looney B."/>
            <person name="Konkel Z."/>
            <person name="Slot J.C."/>
            <person name="Sakamoto Y."/>
            <person name="Steenwyk J.L."/>
            <person name="Rokas A."/>
            <person name="Carro J."/>
            <person name="Camarero S."/>
            <person name="Ferreira P."/>
            <person name="Molpeceres G."/>
            <person name="Ruiz-Duenas F.J."/>
            <person name="Serrano A."/>
            <person name="Henrissat B."/>
            <person name="Drula E."/>
            <person name="Hughes K.W."/>
            <person name="Mata J.L."/>
            <person name="Ishikawa N.K."/>
            <person name="Vargas-Isla R."/>
            <person name="Ushijima S."/>
            <person name="Smith C.A."/>
            <person name="Ahrendt S."/>
            <person name="Andreopoulos W."/>
            <person name="He G."/>
            <person name="Labutti K."/>
            <person name="Lipzen A."/>
            <person name="Ng V."/>
            <person name="Riley R."/>
            <person name="Sandor L."/>
            <person name="Barry K."/>
            <person name="Martinez A.T."/>
            <person name="Xiao Y."/>
            <person name="Gibbons J.G."/>
            <person name="Terashima K."/>
            <person name="Grigoriev I.V."/>
            <person name="Hibbett D.S."/>
        </authorList>
    </citation>
    <scope>NUCLEOTIDE SEQUENCE</scope>
    <source>
        <strain evidence="1">TMI1499</strain>
    </source>
</reference>
<keyword evidence="2" id="KW-1185">Reference proteome</keyword>
<comment type="caution">
    <text evidence="1">The sequence shown here is derived from an EMBL/GenBank/DDBJ whole genome shotgun (WGS) entry which is preliminary data.</text>
</comment>
<proteinExistence type="predicted"/>
<gene>
    <name evidence="1" type="ORF">F5876DRAFT_66316</name>
</gene>
<organism evidence="1 2">
    <name type="scientific">Lentinula aff. lateritia</name>
    <dbReference type="NCBI Taxonomy" id="2804960"/>
    <lineage>
        <taxon>Eukaryota</taxon>
        <taxon>Fungi</taxon>
        <taxon>Dikarya</taxon>
        <taxon>Basidiomycota</taxon>
        <taxon>Agaricomycotina</taxon>
        <taxon>Agaricomycetes</taxon>
        <taxon>Agaricomycetidae</taxon>
        <taxon>Agaricales</taxon>
        <taxon>Marasmiineae</taxon>
        <taxon>Omphalotaceae</taxon>
        <taxon>Lentinula</taxon>
    </lineage>
</organism>
<evidence type="ECO:0000313" key="1">
    <source>
        <dbReference type="EMBL" id="KAJ3809602.1"/>
    </source>
</evidence>